<dbReference type="EMBL" id="CM046505">
    <property type="protein sequence ID" value="KAI8675727.1"/>
    <property type="molecule type" value="Genomic_DNA"/>
</dbReference>
<dbReference type="Proteomes" id="UP001065298">
    <property type="component" value="Chromosome 3"/>
</dbReference>
<accession>A0ACC0R7L4</accession>
<gene>
    <name evidence="1" type="ORF">NCS57_00474700</name>
</gene>
<keyword evidence="2" id="KW-1185">Reference proteome</keyword>
<comment type="caution">
    <text evidence="1">The sequence shown here is derived from an EMBL/GenBank/DDBJ whole genome shotgun (WGS) entry which is preliminary data.</text>
</comment>
<sequence>MIKSELLADVVVAPFPGDNGLQSPSESNSDSPRVRGPEASADQQPAAALGVAQSPSEPNPDSPRVSRLETSADQQPVALLYGTWLDFLNLQTAPLCTENTERDQGRSCAPVEECQNSPVVAGPSRPNKRSLDGSLSTQPLTAPPLEFNFPWDASCNALEAEHDPESHGQTHPRVSSSPFPKRARHAGSRHASPPRYDSSSLSEDSAETLMMRASNRHTVTECLLKIYCDVLENNLACWLTDQTCPYTTSMPQTVNLGLAATPTAPVLNGFGPAQFYHRVVRLDSVAEENEILSFTASESRAASRALELAIIALSLQWSSCRNVQGYRLWRQSGGAANPEAELHDMDGADFESYLQSAVWDQAREAPQRVSEVESCRVIYAEVLFSLAQKPATTVSSTSSARSGSPTEPSMGRARCGRVFRILCQGGAPFKFDAAREEQLRAKPKSWARRDSKRAAPTVTVGPEERATIGFLYWLAVMSDTVSSSTHERPLTLAAEEGASSCPEAEPQKSLDGAGKVVEQRSLRWQLEFFKPDRPSHLHWPASNLATLESISRSVLIKVFILRKVAQLQNALCRRCHAQIDDIVQSAIATYRWWNVTHGALFRKLAQVYSGLPSHIKASFICVVIPWNLGVMMMADLIDFADERGLGQEAARQARFESKLTARMVRSSSLELADLARVACPIDEECGSPIQLPGYHLAVSTSAILTEPWTALLVRAFARASSHHLDIMDDSRCNEWEALGHDARELREPERRAEECIRALWFLGQRSSMAQDIANLLLARLTRDS</sequence>
<organism evidence="1 2">
    <name type="scientific">Fusarium keratoplasticum</name>
    <dbReference type="NCBI Taxonomy" id="1328300"/>
    <lineage>
        <taxon>Eukaryota</taxon>
        <taxon>Fungi</taxon>
        <taxon>Dikarya</taxon>
        <taxon>Ascomycota</taxon>
        <taxon>Pezizomycotina</taxon>
        <taxon>Sordariomycetes</taxon>
        <taxon>Hypocreomycetidae</taxon>
        <taxon>Hypocreales</taxon>
        <taxon>Nectriaceae</taxon>
        <taxon>Fusarium</taxon>
        <taxon>Fusarium solani species complex</taxon>
    </lineage>
</organism>
<protein>
    <submittedName>
        <fullName evidence="1">Uncharacterized protein</fullName>
    </submittedName>
</protein>
<reference evidence="1" key="1">
    <citation type="submission" date="2022-06" db="EMBL/GenBank/DDBJ databases">
        <title>Fusarium solani species complex genomes reveal bases of compartmentalisation and animal pathogenesis.</title>
        <authorList>
            <person name="Tsai I.J."/>
        </authorList>
    </citation>
    <scope>NUCLEOTIDE SEQUENCE</scope>
    <source>
        <strain evidence="1">Fu6.1</strain>
    </source>
</reference>
<proteinExistence type="predicted"/>
<evidence type="ECO:0000313" key="1">
    <source>
        <dbReference type="EMBL" id="KAI8675727.1"/>
    </source>
</evidence>
<evidence type="ECO:0000313" key="2">
    <source>
        <dbReference type="Proteomes" id="UP001065298"/>
    </source>
</evidence>
<name>A0ACC0R7L4_9HYPO</name>